<reference evidence="1" key="1">
    <citation type="submission" date="2020-03" db="EMBL/GenBank/DDBJ databases">
        <authorList>
            <person name="Weist P."/>
        </authorList>
    </citation>
    <scope>NUCLEOTIDE SEQUENCE</scope>
</reference>
<dbReference type="EMBL" id="CADEAL010003668">
    <property type="protein sequence ID" value="CAB1445485.1"/>
    <property type="molecule type" value="Genomic_DNA"/>
</dbReference>
<comment type="caution">
    <text evidence="1">The sequence shown here is derived from an EMBL/GenBank/DDBJ whole genome shotgun (WGS) entry which is preliminary data.</text>
</comment>
<accession>A0A9N7Z0V2</accession>
<proteinExistence type="predicted"/>
<evidence type="ECO:0000313" key="2">
    <source>
        <dbReference type="Proteomes" id="UP001153269"/>
    </source>
</evidence>
<name>A0A9N7Z0V2_PLEPL</name>
<evidence type="ECO:0000313" key="1">
    <source>
        <dbReference type="EMBL" id="CAB1445485.1"/>
    </source>
</evidence>
<gene>
    <name evidence="1" type="ORF">PLEPLA_LOCUS33216</name>
</gene>
<organism evidence="1 2">
    <name type="scientific">Pleuronectes platessa</name>
    <name type="common">European plaice</name>
    <dbReference type="NCBI Taxonomy" id="8262"/>
    <lineage>
        <taxon>Eukaryota</taxon>
        <taxon>Metazoa</taxon>
        <taxon>Chordata</taxon>
        <taxon>Craniata</taxon>
        <taxon>Vertebrata</taxon>
        <taxon>Euteleostomi</taxon>
        <taxon>Actinopterygii</taxon>
        <taxon>Neopterygii</taxon>
        <taxon>Teleostei</taxon>
        <taxon>Neoteleostei</taxon>
        <taxon>Acanthomorphata</taxon>
        <taxon>Carangaria</taxon>
        <taxon>Pleuronectiformes</taxon>
        <taxon>Pleuronectoidei</taxon>
        <taxon>Pleuronectidae</taxon>
        <taxon>Pleuronectes</taxon>
    </lineage>
</organism>
<protein>
    <submittedName>
        <fullName evidence="1">Uncharacterized protein</fullName>
    </submittedName>
</protein>
<dbReference type="AlphaFoldDB" id="A0A9N7Z0V2"/>
<dbReference type="Proteomes" id="UP001153269">
    <property type="component" value="Unassembled WGS sequence"/>
</dbReference>
<keyword evidence="2" id="KW-1185">Reference proteome</keyword>
<sequence>MPNRSSAASLLPAVSSWLGPGLFPRIRQPVMDGFIKSTGALQSQSAVVKVYWYLHLWPEVEAVGRGGPAGRGPSTTTALSGQTAIGSKVASAGSVPAQCLA</sequence>